<keyword evidence="1" id="KW-0812">Transmembrane</keyword>
<keyword evidence="1" id="KW-0472">Membrane</keyword>
<dbReference type="EMBL" id="JADFFL010000003">
    <property type="protein sequence ID" value="MBE9661822.1"/>
    <property type="molecule type" value="Genomic_DNA"/>
</dbReference>
<proteinExistence type="predicted"/>
<gene>
    <name evidence="2" type="ORF">IRJ16_07990</name>
</gene>
<evidence type="ECO:0000313" key="2">
    <source>
        <dbReference type="EMBL" id="MBE9661822.1"/>
    </source>
</evidence>
<sequence>MAVYYFPFSDISNYNGLMMIKYLTFFALMGWGLTSLAQIKMNNFRIVDAETKLPIPYVSISLSRANVAMNTEQDGLLSIPGDLATFRDTVFIAAQNYLIIKAPIRSLNGLDTIRLRKSAYRPPLITPSNTGTDTVLNKFNWRDVCFFAGVHTENARFSYLQMAQEFDVPVQGATLKQISICRLAHMGLVRMSADGDVIIMNQEKYVQLELTKFRLRFYDVDPRTGGPGRDIYTKVVEVSNKDDRNLKINLKEYSIIIPGKKFFVAVEWLRTFDNAGYAEYRSEQNLIYKPTLGMLPYATGKLKIWGLTYGHKWQPYTYYSPDWTDLAISATVKW</sequence>
<protein>
    <submittedName>
        <fullName evidence="2">Uncharacterized protein</fullName>
    </submittedName>
</protein>
<keyword evidence="1" id="KW-1133">Transmembrane helix</keyword>
<comment type="caution">
    <text evidence="2">The sequence shown here is derived from an EMBL/GenBank/DDBJ whole genome shotgun (WGS) entry which is preliminary data.</text>
</comment>
<accession>A0A929PX33</accession>
<dbReference type="AlphaFoldDB" id="A0A929PX33"/>
<reference evidence="2" key="1">
    <citation type="submission" date="2020-10" db="EMBL/GenBank/DDBJ databases">
        <title>Mucilaginibacter mali sp. nov., isolated from rhizosphere soil of apple orchard.</title>
        <authorList>
            <person name="Lee J.-S."/>
            <person name="Kim H.S."/>
            <person name="Kim J.-S."/>
        </authorList>
    </citation>
    <scope>NUCLEOTIDE SEQUENCE</scope>
    <source>
        <strain evidence="2">KCTC 22746</strain>
    </source>
</reference>
<feature type="transmembrane region" description="Helical" evidence="1">
    <location>
        <begin position="20"/>
        <end position="39"/>
    </location>
</feature>
<name>A0A929PX33_9SPHI</name>
<organism evidence="2 3">
    <name type="scientific">Mucilaginibacter myungsuensis</name>
    <dbReference type="NCBI Taxonomy" id="649104"/>
    <lineage>
        <taxon>Bacteria</taxon>
        <taxon>Pseudomonadati</taxon>
        <taxon>Bacteroidota</taxon>
        <taxon>Sphingobacteriia</taxon>
        <taxon>Sphingobacteriales</taxon>
        <taxon>Sphingobacteriaceae</taxon>
        <taxon>Mucilaginibacter</taxon>
    </lineage>
</organism>
<evidence type="ECO:0000256" key="1">
    <source>
        <dbReference type="SAM" id="Phobius"/>
    </source>
</evidence>
<evidence type="ECO:0000313" key="3">
    <source>
        <dbReference type="Proteomes" id="UP000622475"/>
    </source>
</evidence>
<dbReference type="Proteomes" id="UP000622475">
    <property type="component" value="Unassembled WGS sequence"/>
</dbReference>
<keyword evidence="3" id="KW-1185">Reference proteome</keyword>
<dbReference type="RefSeq" id="WP_194111032.1">
    <property type="nucleotide sequence ID" value="NZ_JADFFL010000003.1"/>
</dbReference>